<dbReference type="CDD" id="cd06225">
    <property type="entry name" value="HAMP"/>
    <property type="match status" value="1"/>
</dbReference>
<dbReference type="SMART" id="SM00283">
    <property type="entry name" value="MA"/>
    <property type="match status" value="1"/>
</dbReference>
<feature type="transmembrane region" description="Helical" evidence="5">
    <location>
        <begin position="7"/>
        <end position="29"/>
    </location>
</feature>
<keyword evidence="5" id="KW-0472">Membrane</keyword>
<feature type="transmembrane region" description="Helical" evidence="5">
    <location>
        <begin position="49"/>
        <end position="66"/>
    </location>
</feature>
<proteinExistence type="inferred from homology"/>
<dbReference type="InterPro" id="IPR003660">
    <property type="entry name" value="HAMP_dom"/>
</dbReference>
<dbReference type="CDD" id="cd11386">
    <property type="entry name" value="MCP_signal"/>
    <property type="match status" value="1"/>
</dbReference>
<evidence type="ECO:0000256" key="4">
    <source>
        <dbReference type="PROSITE-ProRule" id="PRU00284"/>
    </source>
</evidence>
<dbReference type="SUPFAM" id="SSF58104">
    <property type="entry name" value="Methyl-accepting chemotaxis protein (MCP) signaling domain"/>
    <property type="match status" value="1"/>
</dbReference>
<feature type="domain" description="Methyl-accepting transducer" evidence="6">
    <location>
        <begin position="264"/>
        <end position="493"/>
    </location>
</feature>
<dbReference type="AlphaFoldDB" id="A0A7V8JSG2"/>
<dbReference type="PROSITE" id="PS50885">
    <property type="entry name" value="HAMP"/>
    <property type="match status" value="1"/>
</dbReference>
<dbReference type="Pfam" id="PF12729">
    <property type="entry name" value="4HB_MCP_1"/>
    <property type="match status" value="1"/>
</dbReference>
<evidence type="ECO:0000256" key="2">
    <source>
        <dbReference type="ARBA" id="ARBA00022481"/>
    </source>
</evidence>
<evidence type="ECO:0000259" key="7">
    <source>
        <dbReference type="PROSITE" id="PS50885"/>
    </source>
</evidence>
<dbReference type="PANTHER" id="PTHR43531">
    <property type="entry name" value="PROTEIN ICFG"/>
    <property type="match status" value="1"/>
</dbReference>
<evidence type="ECO:0000256" key="1">
    <source>
        <dbReference type="ARBA" id="ARBA00004370"/>
    </source>
</evidence>
<keyword evidence="5" id="KW-1133">Transmembrane helix</keyword>
<comment type="caution">
    <text evidence="8">The sequence shown here is derived from an EMBL/GenBank/DDBJ whole genome shotgun (WGS) entry which is preliminary data.</text>
</comment>
<dbReference type="InterPro" id="IPR024478">
    <property type="entry name" value="HlyB_4HB_MCP"/>
</dbReference>
<evidence type="ECO:0000259" key="6">
    <source>
        <dbReference type="PROSITE" id="PS50111"/>
    </source>
</evidence>
<dbReference type="Gene3D" id="1.10.287.950">
    <property type="entry name" value="Methyl-accepting chemotaxis protein"/>
    <property type="match status" value="1"/>
</dbReference>
<reference evidence="9" key="1">
    <citation type="journal article" date="2020" name="MBio">
        <title>Horizontal gene transfer to a defensive symbiont with a reduced genome amongst a multipartite beetle microbiome.</title>
        <authorList>
            <person name="Waterworth S.C."/>
            <person name="Florez L.V."/>
            <person name="Rees E.R."/>
            <person name="Hertweck C."/>
            <person name="Kaltenpoth M."/>
            <person name="Kwan J.C."/>
        </authorList>
    </citation>
    <scope>NUCLEOTIDE SEQUENCE [LARGE SCALE GENOMIC DNA]</scope>
</reference>
<gene>
    <name evidence="8" type="primary">tsr_15</name>
    <name evidence="8" type="ORF">GAK35_04254</name>
</gene>
<dbReference type="Pfam" id="PF00672">
    <property type="entry name" value="HAMP"/>
    <property type="match status" value="1"/>
</dbReference>
<organism evidence="8 9">
    <name type="scientific">Herbaspirillum frisingense</name>
    <dbReference type="NCBI Taxonomy" id="92645"/>
    <lineage>
        <taxon>Bacteria</taxon>
        <taxon>Pseudomonadati</taxon>
        <taxon>Pseudomonadota</taxon>
        <taxon>Betaproteobacteria</taxon>
        <taxon>Burkholderiales</taxon>
        <taxon>Oxalobacteraceae</taxon>
        <taxon>Herbaspirillum</taxon>
    </lineage>
</organism>
<dbReference type="EMBL" id="WNDX01000232">
    <property type="protein sequence ID" value="KAF1034995.1"/>
    <property type="molecule type" value="Genomic_DNA"/>
</dbReference>
<evidence type="ECO:0000256" key="3">
    <source>
        <dbReference type="ARBA" id="ARBA00029447"/>
    </source>
</evidence>
<keyword evidence="4" id="KW-0807">Transducer</keyword>
<dbReference type="InterPro" id="IPR004089">
    <property type="entry name" value="MCPsignal_dom"/>
</dbReference>
<dbReference type="FunFam" id="1.10.287.950:FF:000001">
    <property type="entry name" value="Methyl-accepting chemotaxis sensory transducer"/>
    <property type="match status" value="1"/>
</dbReference>
<dbReference type="InterPro" id="IPR051310">
    <property type="entry name" value="MCP_chemotaxis"/>
</dbReference>
<dbReference type="PROSITE" id="PS50111">
    <property type="entry name" value="CHEMOTAXIS_TRANSDUC_2"/>
    <property type="match status" value="1"/>
</dbReference>
<feature type="domain" description="HAMP" evidence="7">
    <location>
        <begin position="207"/>
        <end position="259"/>
    </location>
</feature>
<dbReference type="GO" id="GO:0004888">
    <property type="term" value="F:transmembrane signaling receptor activity"/>
    <property type="evidence" value="ECO:0007669"/>
    <property type="project" value="TreeGrafter"/>
</dbReference>
<accession>A0A7V8JSG2</accession>
<dbReference type="GO" id="GO:0005886">
    <property type="term" value="C:plasma membrane"/>
    <property type="evidence" value="ECO:0007669"/>
    <property type="project" value="TreeGrafter"/>
</dbReference>
<comment type="subcellular location">
    <subcellularLocation>
        <location evidence="1">Membrane</location>
    </subcellularLocation>
</comment>
<name>A0A7V8JSG2_9BURK</name>
<sequence>MKIGSRLTVGFAVVLALSILIMAIGVWRLQVAADVTHDIVDHSVRKERLISAWYGNLRAAILRAIAMSRNSDLTLGNYFLNEELAAAKESAALQKELAPMFVSAREKELYTELRSYQERYKRIYLDMMDSKATGEQESADQALIQQFMPLAKQYQLAMRQLQQAQQNEIDAASADIDRVARQSRILLVALEAMSLLLGVLCAWLLTRGIVRPLRQAVGLSRKVAAGDLSSYIQADRRDEVGQLLAALQDMNGRLREIVSDVRQGTDTIFTVSGEIAEGNQDLSQRTEQQAAALEETASTMEQLITTVRKNAEDAHEASLLAARASDIAVEGGAAVGRVVSTMEEINNHSRKIADIIGVIDGIAFQTNILALNAAVEAARAGEQGRGFAVVASEVRSLAQRSAAAAKEIKTLIGDAVHKVDAGSALVGQAGQTMAKVVESVRRVNAIVGEISSASAEQSEGIRQVNDAIAQLDGVTQQNAAQVEQAAAAAAAMRMQAAGLMRSVSAFTIDAPALAHAGAGHDVMPAIALARG</sequence>
<evidence type="ECO:0000313" key="8">
    <source>
        <dbReference type="EMBL" id="KAF1034995.1"/>
    </source>
</evidence>
<dbReference type="Proteomes" id="UP000462435">
    <property type="component" value="Unassembled WGS sequence"/>
</dbReference>
<dbReference type="Pfam" id="PF00015">
    <property type="entry name" value="MCPsignal"/>
    <property type="match status" value="1"/>
</dbReference>
<evidence type="ECO:0000313" key="9">
    <source>
        <dbReference type="Proteomes" id="UP000462435"/>
    </source>
</evidence>
<evidence type="ECO:0000256" key="5">
    <source>
        <dbReference type="SAM" id="Phobius"/>
    </source>
</evidence>
<dbReference type="InterPro" id="IPR047347">
    <property type="entry name" value="YvaQ-like_sensor"/>
</dbReference>
<dbReference type="PANTHER" id="PTHR43531:SF14">
    <property type="entry name" value="METHYL-ACCEPTING CHEMOTAXIS PROTEIN I-RELATED"/>
    <property type="match status" value="1"/>
</dbReference>
<protein>
    <submittedName>
        <fullName evidence="8">Methyl-accepting chemotaxis protein I</fullName>
    </submittedName>
</protein>
<dbReference type="GO" id="GO:0006935">
    <property type="term" value="P:chemotaxis"/>
    <property type="evidence" value="ECO:0007669"/>
    <property type="project" value="TreeGrafter"/>
</dbReference>
<dbReference type="CDD" id="cd19411">
    <property type="entry name" value="MCP2201-like_sensor"/>
    <property type="match status" value="1"/>
</dbReference>
<dbReference type="SMART" id="SM00304">
    <property type="entry name" value="HAMP"/>
    <property type="match status" value="1"/>
</dbReference>
<keyword evidence="5" id="KW-0812">Transmembrane</keyword>
<feature type="transmembrane region" description="Helical" evidence="5">
    <location>
        <begin position="185"/>
        <end position="205"/>
    </location>
</feature>
<keyword evidence="2" id="KW-0488">Methylation</keyword>
<dbReference type="GO" id="GO:0007165">
    <property type="term" value="P:signal transduction"/>
    <property type="evidence" value="ECO:0007669"/>
    <property type="project" value="UniProtKB-KW"/>
</dbReference>
<comment type="similarity">
    <text evidence="3">Belongs to the methyl-accepting chemotaxis (MCP) protein family.</text>
</comment>